<protein>
    <recommendedName>
        <fullName evidence="2">non-specific serine/threonine protein kinase</fullName>
        <ecNumber evidence="2">2.7.11.1</ecNumber>
    </recommendedName>
</protein>
<dbReference type="PANTHER" id="PTHR24363:SF0">
    <property type="entry name" value="SERINE_THREONINE KINASE LIKE DOMAIN CONTAINING 1"/>
    <property type="match status" value="1"/>
</dbReference>
<evidence type="ECO:0000313" key="14">
    <source>
        <dbReference type="EMBL" id="RCJ17593.1"/>
    </source>
</evidence>
<evidence type="ECO:0000256" key="11">
    <source>
        <dbReference type="PROSITE-ProRule" id="PRU10141"/>
    </source>
</evidence>
<evidence type="ECO:0000256" key="12">
    <source>
        <dbReference type="SAM" id="Phobius"/>
    </source>
</evidence>
<keyword evidence="15" id="KW-1185">Reference proteome</keyword>
<keyword evidence="12" id="KW-0472">Membrane</keyword>
<dbReference type="NCBIfam" id="NF045510">
    <property type="entry name" value="4Cys_prefix_kin"/>
    <property type="match status" value="1"/>
</dbReference>
<keyword evidence="12" id="KW-0812">Transmembrane</keyword>
<dbReference type="Pfam" id="PF00069">
    <property type="entry name" value="Pkinase"/>
    <property type="match status" value="1"/>
</dbReference>
<feature type="domain" description="Protein kinase" evidence="13">
    <location>
        <begin position="46"/>
        <end position="317"/>
    </location>
</feature>
<gene>
    <name evidence="14" type="ORF">A6770_33750</name>
</gene>
<comment type="catalytic activity">
    <reaction evidence="10">
        <text>L-seryl-[protein] + ATP = O-phospho-L-seryl-[protein] + ADP + H(+)</text>
        <dbReference type="Rhea" id="RHEA:17989"/>
        <dbReference type="Rhea" id="RHEA-COMP:9863"/>
        <dbReference type="Rhea" id="RHEA-COMP:11604"/>
        <dbReference type="ChEBI" id="CHEBI:15378"/>
        <dbReference type="ChEBI" id="CHEBI:29999"/>
        <dbReference type="ChEBI" id="CHEBI:30616"/>
        <dbReference type="ChEBI" id="CHEBI:83421"/>
        <dbReference type="ChEBI" id="CHEBI:456216"/>
        <dbReference type="EC" id="2.7.11.1"/>
    </reaction>
</comment>
<dbReference type="InterPro" id="IPR000719">
    <property type="entry name" value="Prot_kinase_dom"/>
</dbReference>
<dbReference type="Proteomes" id="UP000252107">
    <property type="component" value="Unassembled WGS sequence"/>
</dbReference>
<keyword evidence="7" id="KW-0418">Kinase</keyword>
<dbReference type="PROSITE" id="PS00107">
    <property type="entry name" value="PROTEIN_KINASE_ATP"/>
    <property type="match status" value="1"/>
</dbReference>
<keyword evidence="4" id="KW-0808">Transferase</keyword>
<evidence type="ECO:0000313" key="15">
    <source>
        <dbReference type="Proteomes" id="UP000252107"/>
    </source>
</evidence>
<evidence type="ECO:0000259" key="13">
    <source>
        <dbReference type="PROSITE" id="PS50011"/>
    </source>
</evidence>
<dbReference type="Gene3D" id="1.10.510.10">
    <property type="entry name" value="Transferase(Phosphotransferase) domain 1"/>
    <property type="match status" value="1"/>
</dbReference>
<dbReference type="EMBL" id="LXQD01000355">
    <property type="protein sequence ID" value="RCJ17593.1"/>
    <property type="molecule type" value="Genomic_DNA"/>
</dbReference>
<evidence type="ECO:0000256" key="2">
    <source>
        <dbReference type="ARBA" id="ARBA00012513"/>
    </source>
</evidence>
<evidence type="ECO:0000256" key="1">
    <source>
        <dbReference type="ARBA" id="ARBA00010062"/>
    </source>
</evidence>
<dbReference type="InterPro" id="IPR017441">
    <property type="entry name" value="Protein_kinase_ATP_BS"/>
</dbReference>
<keyword evidence="12" id="KW-1133">Transmembrane helix</keyword>
<evidence type="ECO:0000256" key="4">
    <source>
        <dbReference type="ARBA" id="ARBA00022679"/>
    </source>
</evidence>
<evidence type="ECO:0000256" key="3">
    <source>
        <dbReference type="ARBA" id="ARBA00022527"/>
    </source>
</evidence>
<dbReference type="Gene3D" id="3.40.50.2300">
    <property type="match status" value="2"/>
</dbReference>
<dbReference type="Pfam" id="PF13458">
    <property type="entry name" value="Peripla_BP_6"/>
    <property type="match status" value="1"/>
</dbReference>
<dbReference type="GO" id="GO:0004674">
    <property type="term" value="F:protein serine/threonine kinase activity"/>
    <property type="evidence" value="ECO:0007669"/>
    <property type="project" value="UniProtKB-KW"/>
</dbReference>
<comment type="caution">
    <text evidence="14">The sequence shown here is derived from an EMBL/GenBank/DDBJ whole genome shotgun (WGS) entry which is preliminary data.</text>
</comment>
<evidence type="ECO:0000256" key="5">
    <source>
        <dbReference type="ARBA" id="ARBA00022729"/>
    </source>
</evidence>
<comment type="catalytic activity">
    <reaction evidence="9">
        <text>L-threonyl-[protein] + ATP = O-phospho-L-threonyl-[protein] + ADP + H(+)</text>
        <dbReference type="Rhea" id="RHEA:46608"/>
        <dbReference type="Rhea" id="RHEA-COMP:11060"/>
        <dbReference type="Rhea" id="RHEA-COMP:11605"/>
        <dbReference type="ChEBI" id="CHEBI:15378"/>
        <dbReference type="ChEBI" id="CHEBI:30013"/>
        <dbReference type="ChEBI" id="CHEBI:30616"/>
        <dbReference type="ChEBI" id="CHEBI:61977"/>
        <dbReference type="ChEBI" id="CHEBI:456216"/>
        <dbReference type="EC" id="2.7.11.1"/>
    </reaction>
</comment>
<keyword evidence="5" id="KW-0732">Signal</keyword>
<evidence type="ECO:0000256" key="9">
    <source>
        <dbReference type="ARBA" id="ARBA00047899"/>
    </source>
</evidence>
<evidence type="ECO:0000256" key="8">
    <source>
        <dbReference type="ARBA" id="ARBA00022840"/>
    </source>
</evidence>
<feature type="transmembrane region" description="Helical" evidence="12">
    <location>
        <begin position="359"/>
        <end position="380"/>
    </location>
</feature>
<sequence>MKVYCTNPNCPDRVNDASDDLLTNFNRERQQFCKSCGMRLILEKHYLPLEILGCGGFGITFRARDFHLERDCAIKILHPQRQLNSSQLQSIITSFRRGAKTLSELKHEQIPSLYDFFNLPEPNGQEQIFYLVQEFIPGETLDQELARNRQLSESAVTDAMKSLLEVIRYTHNQKVLHRDIKPSNIIRHKLNRKLYLIDFDTSIRRELEPGIPIDQSLAIGSLGYAPLEQLAGRKIDTSADLYALAATCIHLLTNRHPEEIRLTSSTRLLNGAWKKYTTSYVSPNLESVLNRMLLVEPVDRYQSAEQVLAALNNNQILTLNNNQLVTNPGVAVKSPKPNRHQKSFNKLKEISRNLRPVRLVFLSFLVLLVLAIAVILNFIINPPLAKYFSRGEEALIAEAQAVSTIPECRTAYDLKKQGMEAFANSNSPADFKIAEDAFFEAIQEFQKAALKTSSTNNQCEVDPETWIYYYNSKAAQIPSAHNLPTVAVVIPNLEKDRGNALQVLRGIAQLQSEQESAPILQILLAKYDSKQKEVEYISKQNIPGELKYFSNSKILGVVGRYTSNNIWQAGDVFGANQLVLISPTSTAIRQSLLDSGQQQPLNKYVFRIASNDSIAAEDLANYMQKNHQGKKVLIIFDSQDIYSESLKNKFVDNLKRLGAKEQNIIGCNLTKSTNNPQLCIDKVKQEKVEILMLAPSPNTLEKVLNIAKETKSKKQNLQLLGGDVLYDLQTLDLGDAAGGMVVAVSSHASLANSNFMDTAKKLWLTKDLSWRTLTSYDAGKAFVKTLIDLRSQRNNNPTSQQVYEKLKAPNFLVPGATANIEFNNEHDRKQLTGVGVLVQATYNPQSDKYYFTLLRPIPNREEQNNP</sequence>
<feature type="binding site" evidence="11">
    <location>
        <position position="75"/>
    </location>
    <ligand>
        <name>ATP</name>
        <dbReference type="ChEBI" id="CHEBI:30616"/>
    </ligand>
</feature>
<evidence type="ECO:0000256" key="6">
    <source>
        <dbReference type="ARBA" id="ARBA00022741"/>
    </source>
</evidence>
<dbReference type="InterPro" id="IPR028082">
    <property type="entry name" value="Peripla_BP_I"/>
</dbReference>
<organism evidence="14 15">
    <name type="scientific">Nostoc minutum NIES-26</name>
    <dbReference type="NCBI Taxonomy" id="1844469"/>
    <lineage>
        <taxon>Bacteria</taxon>
        <taxon>Bacillati</taxon>
        <taxon>Cyanobacteriota</taxon>
        <taxon>Cyanophyceae</taxon>
        <taxon>Nostocales</taxon>
        <taxon>Nostocaceae</taxon>
        <taxon>Nostoc</taxon>
    </lineage>
</organism>
<dbReference type="InterPro" id="IPR028081">
    <property type="entry name" value="Leu-bd"/>
</dbReference>
<dbReference type="PANTHER" id="PTHR24363">
    <property type="entry name" value="SERINE/THREONINE PROTEIN KINASE"/>
    <property type="match status" value="1"/>
</dbReference>
<dbReference type="CDD" id="cd06268">
    <property type="entry name" value="PBP1_ABC_transporter_LIVBP-like"/>
    <property type="match status" value="1"/>
</dbReference>
<dbReference type="SUPFAM" id="SSF53822">
    <property type="entry name" value="Periplasmic binding protein-like I"/>
    <property type="match status" value="1"/>
</dbReference>
<keyword evidence="3" id="KW-0723">Serine/threonine-protein kinase</keyword>
<dbReference type="AlphaFoldDB" id="A0A367Q2T3"/>
<dbReference type="PROSITE" id="PS50011">
    <property type="entry name" value="PROTEIN_KINASE_DOM"/>
    <property type="match status" value="1"/>
</dbReference>
<dbReference type="SUPFAM" id="SSF56112">
    <property type="entry name" value="Protein kinase-like (PK-like)"/>
    <property type="match status" value="1"/>
</dbReference>
<keyword evidence="6 11" id="KW-0547">Nucleotide-binding</keyword>
<dbReference type="GO" id="GO:0005524">
    <property type="term" value="F:ATP binding"/>
    <property type="evidence" value="ECO:0007669"/>
    <property type="project" value="UniProtKB-UniRule"/>
</dbReference>
<dbReference type="CDD" id="cd14014">
    <property type="entry name" value="STKc_PknB_like"/>
    <property type="match status" value="1"/>
</dbReference>
<dbReference type="SMART" id="SM00220">
    <property type="entry name" value="S_TKc"/>
    <property type="match status" value="1"/>
</dbReference>
<accession>A0A367Q2T3</accession>
<evidence type="ECO:0000256" key="10">
    <source>
        <dbReference type="ARBA" id="ARBA00048679"/>
    </source>
</evidence>
<reference evidence="14" key="1">
    <citation type="submission" date="2016-04" db="EMBL/GenBank/DDBJ databases">
        <authorList>
            <person name="Tabuchi Yagui T.R."/>
        </authorList>
    </citation>
    <scope>NUCLEOTIDE SEQUENCE [LARGE SCALE GENOMIC DNA]</scope>
    <source>
        <strain evidence="14">NIES-26</strain>
    </source>
</reference>
<keyword evidence="8 11" id="KW-0067">ATP-binding</keyword>
<dbReference type="InterPro" id="IPR011009">
    <property type="entry name" value="Kinase-like_dom_sf"/>
</dbReference>
<comment type="similarity">
    <text evidence="1">Belongs to the leucine-binding protein family.</text>
</comment>
<evidence type="ECO:0000256" key="7">
    <source>
        <dbReference type="ARBA" id="ARBA00022777"/>
    </source>
</evidence>
<name>A0A367Q2T3_9NOSO</name>
<dbReference type="EC" id="2.7.11.1" evidence="2"/>
<proteinExistence type="inferred from homology"/>